<comment type="caution">
    <text evidence="1">The sequence shown here is derived from an EMBL/GenBank/DDBJ whole genome shotgun (WGS) entry which is preliminary data.</text>
</comment>
<dbReference type="AlphaFoldDB" id="A0AAV7CZ51"/>
<dbReference type="Proteomes" id="UP000824782">
    <property type="component" value="Unassembled WGS sequence"/>
</dbReference>
<protein>
    <submittedName>
        <fullName evidence="1">Uncharacterized protein</fullName>
    </submittedName>
</protein>
<proteinExistence type="predicted"/>
<evidence type="ECO:0000313" key="1">
    <source>
        <dbReference type="EMBL" id="KAG8590413.1"/>
    </source>
</evidence>
<name>A0AAV7CZ51_ENGPU</name>
<evidence type="ECO:0000313" key="2">
    <source>
        <dbReference type="Proteomes" id="UP000824782"/>
    </source>
</evidence>
<dbReference type="EMBL" id="WNYA01000002">
    <property type="protein sequence ID" value="KAG8590413.1"/>
    <property type="molecule type" value="Genomic_DNA"/>
</dbReference>
<keyword evidence="2" id="KW-1185">Reference proteome</keyword>
<organism evidence="1 2">
    <name type="scientific">Engystomops pustulosus</name>
    <name type="common">Tungara frog</name>
    <name type="synonym">Physalaemus pustulosus</name>
    <dbReference type="NCBI Taxonomy" id="76066"/>
    <lineage>
        <taxon>Eukaryota</taxon>
        <taxon>Metazoa</taxon>
        <taxon>Chordata</taxon>
        <taxon>Craniata</taxon>
        <taxon>Vertebrata</taxon>
        <taxon>Euteleostomi</taxon>
        <taxon>Amphibia</taxon>
        <taxon>Batrachia</taxon>
        <taxon>Anura</taxon>
        <taxon>Neobatrachia</taxon>
        <taxon>Hyloidea</taxon>
        <taxon>Leptodactylidae</taxon>
        <taxon>Leiuperinae</taxon>
        <taxon>Engystomops</taxon>
    </lineage>
</organism>
<gene>
    <name evidence="1" type="ORF">GDO81_006755</name>
</gene>
<reference evidence="1" key="1">
    <citation type="thesis" date="2020" institute="ProQuest LLC" country="789 East Eisenhower Parkway, Ann Arbor, MI, USA">
        <title>Comparative Genomics and Chromosome Evolution.</title>
        <authorList>
            <person name="Mudd A.B."/>
        </authorList>
    </citation>
    <scope>NUCLEOTIDE SEQUENCE</scope>
    <source>
        <strain evidence="1">237g6f4</strain>
        <tissue evidence="1">Blood</tissue>
    </source>
</reference>
<sequence length="88" mass="10324">MISTWYIDFVKSKCVGVWVSTYIHCGILNLNKLTILLFVGVLDRNLFLLLWHLLRGVRLCTFRMWKDHVSWIDDSASSPCHSVTLWKL</sequence>
<accession>A0AAV7CZ51</accession>